<protein>
    <recommendedName>
        <fullName evidence="1">Integrase catalytic domain-containing protein</fullName>
    </recommendedName>
</protein>
<dbReference type="InterPro" id="IPR050900">
    <property type="entry name" value="Transposase_IS3/IS150/IS904"/>
</dbReference>
<organism evidence="2 3">
    <name type="scientific">Pseudonocardia asaccharolytica DSM 44247 = NBRC 16224</name>
    <dbReference type="NCBI Taxonomy" id="1123024"/>
    <lineage>
        <taxon>Bacteria</taxon>
        <taxon>Bacillati</taxon>
        <taxon>Actinomycetota</taxon>
        <taxon>Actinomycetes</taxon>
        <taxon>Pseudonocardiales</taxon>
        <taxon>Pseudonocardiaceae</taxon>
        <taxon>Pseudonocardia</taxon>
    </lineage>
</organism>
<dbReference type="EMBL" id="BJVI01000112">
    <property type="protein sequence ID" value="GEL20926.1"/>
    <property type="molecule type" value="Genomic_DNA"/>
</dbReference>
<evidence type="ECO:0000259" key="1">
    <source>
        <dbReference type="Pfam" id="PF13683"/>
    </source>
</evidence>
<comment type="caution">
    <text evidence="2">The sequence shown here is derived from an EMBL/GenBank/DDBJ whole genome shotgun (WGS) entry which is preliminary data.</text>
</comment>
<dbReference type="InterPro" id="IPR012337">
    <property type="entry name" value="RNaseH-like_sf"/>
</dbReference>
<dbReference type="Proteomes" id="UP000321328">
    <property type="component" value="Unassembled WGS sequence"/>
</dbReference>
<feature type="domain" description="Integrase catalytic" evidence="1">
    <location>
        <begin position="2"/>
        <end position="51"/>
    </location>
</feature>
<evidence type="ECO:0000313" key="3">
    <source>
        <dbReference type="Proteomes" id="UP000321328"/>
    </source>
</evidence>
<dbReference type="SUPFAM" id="SSF53098">
    <property type="entry name" value="Ribonuclease H-like"/>
    <property type="match status" value="1"/>
</dbReference>
<reference evidence="2 3" key="1">
    <citation type="submission" date="2019-07" db="EMBL/GenBank/DDBJ databases">
        <title>Whole genome shotgun sequence of Pseudonocardia asaccharolytica NBRC 16224.</title>
        <authorList>
            <person name="Hosoyama A."/>
            <person name="Uohara A."/>
            <person name="Ohji S."/>
            <person name="Ichikawa N."/>
        </authorList>
    </citation>
    <scope>NUCLEOTIDE SEQUENCE [LARGE SCALE GENOMIC DNA]</scope>
    <source>
        <strain evidence="2 3">NBRC 16224</strain>
    </source>
</reference>
<accession>A0A511D821</accession>
<dbReference type="PANTHER" id="PTHR46889">
    <property type="entry name" value="TRANSPOSASE INSF FOR INSERTION SEQUENCE IS3B-RELATED"/>
    <property type="match status" value="1"/>
</dbReference>
<sequence>MVESFWGTMQLELLDSRTWKTRAELANAIFEWIECWYNPARRHSSIGMLSPADYEAVHTPPDQDH</sequence>
<dbReference type="Pfam" id="PF13683">
    <property type="entry name" value="rve_3"/>
    <property type="match status" value="1"/>
</dbReference>
<proteinExistence type="predicted"/>
<dbReference type="AlphaFoldDB" id="A0A511D821"/>
<gene>
    <name evidence="2" type="ORF">PA7_47630</name>
</gene>
<dbReference type="PANTHER" id="PTHR46889:SF4">
    <property type="entry name" value="TRANSPOSASE INSO FOR INSERTION SEQUENCE ELEMENT IS911B-RELATED"/>
    <property type="match status" value="1"/>
</dbReference>
<evidence type="ECO:0000313" key="2">
    <source>
        <dbReference type="EMBL" id="GEL20926.1"/>
    </source>
</evidence>
<dbReference type="GO" id="GO:0015074">
    <property type="term" value="P:DNA integration"/>
    <property type="evidence" value="ECO:0007669"/>
    <property type="project" value="InterPro"/>
</dbReference>
<dbReference type="InterPro" id="IPR001584">
    <property type="entry name" value="Integrase_cat-core"/>
</dbReference>
<name>A0A511D821_9PSEU</name>
<keyword evidence="3" id="KW-1185">Reference proteome</keyword>